<evidence type="ECO:0000313" key="3">
    <source>
        <dbReference type="Proteomes" id="UP000718571"/>
    </source>
</evidence>
<dbReference type="Proteomes" id="UP000718571">
    <property type="component" value="Unassembled WGS sequence"/>
</dbReference>
<dbReference type="AlphaFoldDB" id="A0A8T3V2B2"/>
<gene>
    <name evidence="2" type="ORF">IHE51_01790</name>
</gene>
<name>A0A8T3V2B2_9ARCH</name>
<evidence type="ECO:0000313" key="2">
    <source>
        <dbReference type="EMBL" id="MBE5728568.1"/>
    </source>
</evidence>
<proteinExistence type="predicted"/>
<keyword evidence="1" id="KW-0472">Membrane</keyword>
<comment type="caution">
    <text evidence="2">The sequence shown here is derived from an EMBL/GenBank/DDBJ whole genome shotgun (WGS) entry which is preliminary data.</text>
</comment>
<feature type="transmembrane region" description="Helical" evidence="1">
    <location>
        <begin position="31"/>
        <end position="51"/>
    </location>
</feature>
<accession>A0A8T3V2B2</accession>
<organism evidence="2 3">
    <name type="scientific">Candidatus Acidifodinimicrobium mancum</name>
    <dbReference type="NCBI Taxonomy" id="2898728"/>
    <lineage>
        <taxon>Archaea</taxon>
        <taxon>Candidatus Parvarchaeota</taxon>
        <taxon>Candidatus Acidifodinimicrobiaceae</taxon>
        <taxon>Candidatus Acidifodinimicrobium</taxon>
    </lineage>
</organism>
<keyword evidence="1" id="KW-1133">Transmembrane helix</keyword>
<evidence type="ECO:0000256" key="1">
    <source>
        <dbReference type="SAM" id="Phobius"/>
    </source>
</evidence>
<sequence>MVDVALISGIIIIAVAVITLVRIIKPLLEGVAIIILIIIGSALIFHATPLVGLPNFHIPVSEGPNIMGVSAGVDNTTDLAVFNAYPISIGSFSASVGGKRASVLNSGLSIGGFKFGVVVLNSTQHGTVVLNSSTQLFGFSLGSLSAEYNYT</sequence>
<keyword evidence="1" id="KW-0812">Transmembrane</keyword>
<reference evidence="2 3" key="1">
    <citation type="submission" date="2020-09" db="EMBL/GenBank/DDBJ databases">
        <title>Genomic characterization of a novel Parvarchaeota family in acid mine drainage sediments.</title>
        <authorList>
            <person name="Luo Z.-H."/>
        </authorList>
    </citation>
    <scope>NUCLEOTIDE SEQUENCE [LARGE SCALE GENOMIC DNA]</scope>
    <source>
        <strain evidence="2">MAS1_bins.189</strain>
    </source>
</reference>
<dbReference type="EMBL" id="JADFAR010000022">
    <property type="protein sequence ID" value="MBE5728568.1"/>
    <property type="molecule type" value="Genomic_DNA"/>
</dbReference>
<protein>
    <submittedName>
        <fullName evidence="2">Uncharacterized protein</fullName>
    </submittedName>
</protein>
<feature type="transmembrane region" description="Helical" evidence="1">
    <location>
        <begin position="6"/>
        <end position="24"/>
    </location>
</feature>